<dbReference type="EMBL" id="JTFC01000007">
    <property type="protein sequence ID" value="RUS58141.1"/>
    <property type="molecule type" value="Genomic_DNA"/>
</dbReference>
<keyword evidence="2" id="KW-0808">Transferase</keyword>
<dbReference type="PANTHER" id="PTHR41313">
    <property type="entry name" value="ADENINE-SPECIFIC METHYLTRANSFERASE"/>
    <property type="match status" value="1"/>
</dbReference>
<dbReference type="Gene3D" id="3.40.50.150">
    <property type="entry name" value="Vaccinia Virus protein VP39"/>
    <property type="match status" value="1"/>
</dbReference>
<dbReference type="PANTHER" id="PTHR41313:SF1">
    <property type="entry name" value="DNA METHYLASE ADENINE-SPECIFIC DOMAIN-CONTAINING PROTEIN"/>
    <property type="match status" value="1"/>
</dbReference>
<dbReference type="GO" id="GO:0003677">
    <property type="term" value="F:DNA binding"/>
    <property type="evidence" value="ECO:0007669"/>
    <property type="project" value="InterPro"/>
</dbReference>
<dbReference type="GO" id="GO:0032259">
    <property type="term" value="P:methylation"/>
    <property type="evidence" value="ECO:0007669"/>
    <property type="project" value="UniProtKB-KW"/>
</dbReference>
<sequence>MEKIEQLFTFIDSTAGSVQEAKNVSYLEGVLAALNGWLDGENVPEGEWERNDIRKGIQLSLLKGMRESAQVNHQMTPDSLGLLVGYLVEQFFEEQLTKKEIITMLDPAVGTGNLLLTVMNLIGDQVTGAGIELDDLLIQLAAASADLQQQPVALYHQNALMPLLIDPVDAVVCDVPVGYYPDEEYANANYTIHAEEGMTYAHHLFIEKSINQLRDGGYAFFLVPSMIFESEQARQLFTYIKTNTWIQAVIQLPSTLFKKEQMAKSIFVVQKKSATEKPVKDVLLAKVPSLSNPQALEQFFARVRQWKKDEEK</sequence>
<dbReference type="GO" id="GO:0008170">
    <property type="term" value="F:N-methyltransferase activity"/>
    <property type="evidence" value="ECO:0007669"/>
    <property type="project" value="InterPro"/>
</dbReference>
<dbReference type="Proteomes" id="UP000288623">
    <property type="component" value="Unassembled WGS sequence"/>
</dbReference>
<accession>A0A433RXY5</accession>
<reference evidence="2 3" key="1">
    <citation type="submission" date="2014-11" db="EMBL/GenBank/DDBJ databases">
        <title>Genome sequence and analysis of novel Kurthia sp.</title>
        <authorList>
            <person name="Lawson J.N."/>
            <person name="Gonzalez J.E."/>
            <person name="Rinauldi L."/>
            <person name="Xuan Z."/>
            <person name="Firman A."/>
            <person name="Shaddox L."/>
            <person name="Trudeau A."/>
            <person name="Shah S."/>
            <person name="Reiman D."/>
        </authorList>
    </citation>
    <scope>NUCLEOTIDE SEQUENCE [LARGE SCALE GENOMIC DNA]</scope>
    <source>
        <strain evidence="2 3">3B1D</strain>
    </source>
</reference>
<name>A0A433RXY5_9BACL</name>
<protein>
    <submittedName>
        <fullName evidence="2">DNA methylase</fullName>
    </submittedName>
</protein>
<dbReference type="RefSeq" id="WP_126989210.1">
    <property type="nucleotide sequence ID" value="NZ_JTFC01000007.1"/>
</dbReference>
<keyword evidence="2" id="KW-0489">Methyltransferase</keyword>
<dbReference type="OrthoDB" id="9788159at2"/>
<dbReference type="Pfam" id="PF02384">
    <property type="entry name" value="N6_Mtase"/>
    <property type="match status" value="1"/>
</dbReference>
<dbReference type="InterPro" id="IPR016843">
    <property type="entry name" value="S-AdoMet-dep_Ade-MeTrfase_prd"/>
</dbReference>
<gene>
    <name evidence="2" type="ORF">QI30_01615</name>
</gene>
<evidence type="ECO:0000313" key="3">
    <source>
        <dbReference type="Proteomes" id="UP000288623"/>
    </source>
</evidence>
<dbReference type="AlphaFoldDB" id="A0A433RXY5"/>
<organism evidence="2 3">
    <name type="scientific">Candidatus Kurthia intestinigallinarum</name>
    <dbReference type="NCBI Taxonomy" id="1562256"/>
    <lineage>
        <taxon>Bacteria</taxon>
        <taxon>Bacillati</taxon>
        <taxon>Bacillota</taxon>
        <taxon>Bacilli</taxon>
        <taxon>Bacillales</taxon>
        <taxon>Caryophanaceae</taxon>
        <taxon>Kurthia</taxon>
    </lineage>
</organism>
<dbReference type="SUPFAM" id="SSF53335">
    <property type="entry name" value="S-adenosyl-L-methionine-dependent methyltransferases"/>
    <property type="match status" value="1"/>
</dbReference>
<feature type="domain" description="DNA methylase adenine-specific" evidence="1">
    <location>
        <begin position="97"/>
        <end position="284"/>
    </location>
</feature>
<evidence type="ECO:0000259" key="1">
    <source>
        <dbReference type="Pfam" id="PF02384"/>
    </source>
</evidence>
<dbReference type="PIRSF" id="PIRSF026567">
    <property type="entry name" value="Adenine_mtase_bact_prd"/>
    <property type="match status" value="1"/>
</dbReference>
<dbReference type="CDD" id="cd02440">
    <property type="entry name" value="AdoMet_MTases"/>
    <property type="match status" value="1"/>
</dbReference>
<dbReference type="PRINTS" id="PR00507">
    <property type="entry name" value="N12N6MTFRASE"/>
</dbReference>
<dbReference type="InterPro" id="IPR029063">
    <property type="entry name" value="SAM-dependent_MTases_sf"/>
</dbReference>
<keyword evidence="3" id="KW-1185">Reference proteome</keyword>
<dbReference type="InterPro" id="IPR003356">
    <property type="entry name" value="DNA_methylase_A-5"/>
</dbReference>
<proteinExistence type="predicted"/>
<dbReference type="InterPro" id="IPR052933">
    <property type="entry name" value="DNA_Protect_Modify"/>
</dbReference>
<evidence type="ECO:0000313" key="2">
    <source>
        <dbReference type="EMBL" id="RUS58141.1"/>
    </source>
</evidence>
<comment type="caution">
    <text evidence="2">The sequence shown here is derived from an EMBL/GenBank/DDBJ whole genome shotgun (WGS) entry which is preliminary data.</text>
</comment>